<keyword evidence="9 10" id="KW-0807">Transducer</keyword>
<dbReference type="Pfam" id="PF02949">
    <property type="entry name" value="7tm_6"/>
    <property type="match status" value="1"/>
</dbReference>
<evidence type="ECO:0000256" key="8">
    <source>
        <dbReference type="ARBA" id="ARBA00023170"/>
    </source>
</evidence>
<keyword evidence="12" id="KW-1185">Reference proteome</keyword>
<feature type="transmembrane region" description="Helical" evidence="10">
    <location>
        <begin position="103"/>
        <end position="122"/>
    </location>
</feature>
<keyword evidence="3 10" id="KW-0716">Sensory transduction</keyword>
<comment type="similarity">
    <text evidence="10">Belongs to the insect chemoreceptor superfamily. Heteromeric odorant receptor channel (TC 1.A.69) family.</text>
</comment>
<dbReference type="EMBL" id="CAXAJV020001287">
    <property type="protein sequence ID" value="CAL7936646.1"/>
    <property type="molecule type" value="Genomic_DNA"/>
</dbReference>
<dbReference type="PANTHER" id="PTHR21137">
    <property type="entry name" value="ODORANT RECEPTOR"/>
    <property type="match status" value="1"/>
</dbReference>
<keyword evidence="6 10" id="KW-1133">Transmembrane helix</keyword>
<dbReference type="PANTHER" id="PTHR21137:SF35">
    <property type="entry name" value="ODORANT RECEPTOR 19A-RELATED"/>
    <property type="match status" value="1"/>
</dbReference>
<dbReference type="InterPro" id="IPR004117">
    <property type="entry name" value="7tm6_olfct_rcpt"/>
</dbReference>
<keyword evidence="7 10" id="KW-0472">Membrane</keyword>
<evidence type="ECO:0000256" key="10">
    <source>
        <dbReference type="RuleBase" id="RU351113"/>
    </source>
</evidence>
<feature type="transmembrane region" description="Helical" evidence="10">
    <location>
        <begin position="300"/>
        <end position="320"/>
    </location>
</feature>
<feature type="transmembrane region" description="Helical" evidence="10">
    <location>
        <begin position="227"/>
        <end position="249"/>
    </location>
</feature>
<evidence type="ECO:0000256" key="2">
    <source>
        <dbReference type="ARBA" id="ARBA00022475"/>
    </source>
</evidence>
<dbReference type="Proteomes" id="UP001642520">
    <property type="component" value="Unassembled WGS sequence"/>
</dbReference>
<keyword evidence="2" id="KW-1003">Cell membrane</keyword>
<evidence type="ECO:0000313" key="12">
    <source>
        <dbReference type="Proteomes" id="UP001642520"/>
    </source>
</evidence>
<evidence type="ECO:0000256" key="5">
    <source>
        <dbReference type="ARBA" id="ARBA00022725"/>
    </source>
</evidence>
<evidence type="ECO:0000256" key="4">
    <source>
        <dbReference type="ARBA" id="ARBA00022692"/>
    </source>
</evidence>
<feature type="transmembrane region" description="Helical" evidence="10">
    <location>
        <begin position="159"/>
        <end position="181"/>
    </location>
</feature>
<evidence type="ECO:0000313" key="11">
    <source>
        <dbReference type="EMBL" id="CAL7936646.1"/>
    </source>
</evidence>
<keyword evidence="5 10" id="KW-0552">Olfaction</keyword>
<organism evidence="11 12">
    <name type="scientific">Xylocopa violacea</name>
    <name type="common">Violet carpenter bee</name>
    <name type="synonym">Apis violacea</name>
    <dbReference type="NCBI Taxonomy" id="135666"/>
    <lineage>
        <taxon>Eukaryota</taxon>
        <taxon>Metazoa</taxon>
        <taxon>Ecdysozoa</taxon>
        <taxon>Arthropoda</taxon>
        <taxon>Hexapoda</taxon>
        <taxon>Insecta</taxon>
        <taxon>Pterygota</taxon>
        <taxon>Neoptera</taxon>
        <taxon>Endopterygota</taxon>
        <taxon>Hymenoptera</taxon>
        <taxon>Apocrita</taxon>
        <taxon>Aculeata</taxon>
        <taxon>Apoidea</taxon>
        <taxon>Anthophila</taxon>
        <taxon>Apidae</taxon>
        <taxon>Xylocopa</taxon>
        <taxon>Xylocopa</taxon>
    </lineage>
</organism>
<keyword evidence="4 10" id="KW-0812">Transmembrane</keyword>
<name>A0ABP1NAK2_XYLVO</name>
<protein>
    <recommendedName>
        <fullName evidence="10">Odorant receptor</fullName>
    </recommendedName>
</protein>
<comment type="caution">
    <text evidence="10">Lacks conserved residue(s) required for the propagation of feature annotation.</text>
</comment>
<gene>
    <name evidence="11" type="ORF">XYLVIOL_LOCUS2285</name>
</gene>
<comment type="caution">
    <text evidence="11">The sequence shown here is derived from an EMBL/GenBank/DDBJ whole genome shotgun (WGS) entry which is preliminary data.</text>
</comment>
<accession>A0ABP1NAK2</accession>
<feature type="transmembrane region" description="Helical" evidence="10">
    <location>
        <begin position="332"/>
        <end position="352"/>
    </location>
</feature>
<reference evidence="11 12" key="1">
    <citation type="submission" date="2024-08" db="EMBL/GenBank/DDBJ databases">
        <authorList>
            <person name="Will J Nash"/>
            <person name="Angela Man"/>
            <person name="Seanna McTaggart"/>
            <person name="Kendall Baker"/>
            <person name="Tom Barker"/>
            <person name="Leah Catchpole"/>
            <person name="Alex Durrant"/>
            <person name="Karim Gharbi"/>
            <person name="Naomi Irish"/>
            <person name="Gemy Kaithakottil"/>
            <person name="Debby Ku"/>
            <person name="Aaliyah Providence"/>
            <person name="Felix Shaw"/>
            <person name="David Swarbreck"/>
            <person name="Chris Watkins"/>
            <person name="Ann M. McCartney"/>
            <person name="Giulio Formenti"/>
            <person name="Alice Mouton"/>
            <person name="Noel Vella"/>
            <person name="Bjorn M von Reumont"/>
            <person name="Adriana Vella"/>
            <person name="Wilfried Haerty"/>
        </authorList>
    </citation>
    <scope>NUCLEOTIDE SEQUENCE [LARGE SCALE GENOMIC DNA]</scope>
</reference>
<feature type="transmembrane region" description="Helical" evidence="10">
    <location>
        <begin position="69"/>
        <end position="91"/>
    </location>
</feature>
<evidence type="ECO:0000256" key="7">
    <source>
        <dbReference type="ARBA" id="ARBA00023136"/>
    </source>
</evidence>
<evidence type="ECO:0000256" key="3">
    <source>
        <dbReference type="ARBA" id="ARBA00022606"/>
    </source>
</evidence>
<proteinExistence type="inferred from homology"/>
<sequence>MQLYRLAPSVQLLSRLHSMYNMTQKSLPMEGNLSNLSDYSLQFNRWFLKPIGAWPPSPTSSRLERTLSFVLNILCYSFILSTVIPCAFYILLEDADIYSKLRMVGPLTHWSIGGVNYTLLLLRSKEIRDCVQHMQTDWKIVTRDRDQRVMLKKAKFGRFVAVFCAAFMQGGVLCYCVIRAFTTVTIEIGNMTRTLRVLPCTAYKNMIAVDTNPTNEIVLASQFVSGFIVNSSAVGAFGLAAVFAAHAYAQLSVVMARITEFVNEWKDRKGNVRYNKIDMIVERHLRVLSFIERIENAMSVICFMELFKCTLNICMIGYYILTAWVDNDFQTLVMYAVILSSMSFNIFTVCYIGEVLTEQCRKVGEVVYMTNWYYLPEKHILELSLIIVRSSLAIKITAGKLFHMSIHTFGQFIGISGYENCFRVSESVATSNVTKYVPLTNCYASL</sequence>
<evidence type="ECO:0000256" key="1">
    <source>
        <dbReference type="ARBA" id="ARBA00004651"/>
    </source>
</evidence>
<evidence type="ECO:0000256" key="9">
    <source>
        <dbReference type="ARBA" id="ARBA00023224"/>
    </source>
</evidence>
<keyword evidence="8 10" id="KW-0675">Receptor</keyword>
<comment type="subcellular location">
    <subcellularLocation>
        <location evidence="1 10">Cell membrane</location>
        <topology evidence="1 10">Multi-pass membrane protein</topology>
    </subcellularLocation>
</comment>
<evidence type="ECO:0000256" key="6">
    <source>
        <dbReference type="ARBA" id="ARBA00022989"/>
    </source>
</evidence>